<reference evidence="5" key="1">
    <citation type="journal article" date="2019" name="Int. J. Syst. Evol. Microbiol.">
        <title>The Global Catalogue of Microorganisms (GCM) 10K type strain sequencing project: providing services to taxonomists for standard genome sequencing and annotation.</title>
        <authorList>
            <consortium name="The Broad Institute Genomics Platform"/>
            <consortium name="The Broad Institute Genome Sequencing Center for Infectious Disease"/>
            <person name="Wu L."/>
            <person name="Ma J."/>
        </authorList>
    </citation>
    <scope>NUCLEOTIDE SEQUENCE [LARGE SCALE GENOMIC DNA]</scope>
    <source>
        <strain evidence="5">NBRC 105001</strain>
    </source>
</reference>
<keyword evidence="5" id="KW-1185">Reference proteome</keyword>
<gene>
    <name evidence="4" type="ORF">GCM10007855_09810</name>
</gene>
<proteinExistence type="inferred from homology"/>
<dbReference type="Gene3D" id="2.40.160.180">
    <property type="entry name" value="Carbohydrate-selective porin OprB"/>
    <property type="match status" value="1"/>
</dbReference>
<dbReference type="Proteomes" id="UP001156660">
    <property type="component" value="Unassembled WGS sequence"/>
</dbReference>
<dbReference type="InterPro" id="IPR007049">
    <property type="entry name" value="Carb-sel_porin_OprB"/>
</dbReference>
<comment type="caution">
    <text evidence="4">The sequence shown here is derived from an EMBL/GenBank/DDBJ whole genome shotgun (WGS) entry which is preliminary data.</text>
</comment>
<sequence length="440" mass="47699">MNKNTASSTSYLPPQINRKCYLLPISILGASIALTLSTPLFASANFGSPDTVDNTLAENTRQKKSWRENLAEQHNLTFGLDYQVLGLSASDPVTGGDDKASSGVARFYGSWSLVGLETGNTGGVVWKVEHRHGYSDMTPKEFAFQGNFTGAGNGIGYGGMIGPAYSDQGSRLTNLYWKQKLNNGNTSFMVGYLDTTDYVDVYALASPWNGFTNLAFSTGAGAIGLPDDGILGFAVGHMITDNMYAIAGVADGKGKSDDPLEGFDTLFNDHRLFTTFELGWTASKEQIYTDNIHLTFWHLDSGTQHSLVDGESGQGINFSASFMATPQIMPFLRGGFSEGDVALYNKSVTAGLGYFGLGNAKNNLGFAFNWSEVNSDFSDVMKSINTISNSSHSQLTSELYYKMVLGEFVELTPNLQYIKDPAFSNEDSTWVAGIRARIII</sequence>
<protein>
    <recommendedName>
        <fullName evidence="6">Porin</fullName>
    </recommendedName>
</protein>
<keyword evidence="3" id="KW-0472">Membrane</keyword>
<dbReference type="PANTHER" id="PTHR37944">
    <property type="entry name" value="PORIN B"/>
    <property type="match status" value="1"/>
</dbReference>
<evidence type="ECO:0000256" key="2">
    <source>
        <dbReference type="RuleBase" id="RU363072"/>
    </source>
</evidence>
<keyword evidence="3" id="KW-1133">Transmembrane helix</keyword>
<evidence type="ECO:0000313" key="5">
    <source>
        <dbReference type="Proteomes" id="UP001156660"/>
    </source>
</evidence>
<dbReference type="EMBL" id="BSOU01000002">
    <property type="protein sequence ID" value="GLR74107.1"/>
    <property type="molecule type" value="Genomic_DNA"/>
</dbReference>
<dbReference type="Pfam" id="PF04966">
    <property type="entry name" value="OprB"/>
    <property type="match status" value="1"/>
</dbReference>
<dbReference type="PANTHER" id="PTHR37944:SF1">
    <property type="entry name" value="PORIN B"/>
    <property type="match status" value="1"/>
</dbReference>
<keyword evidence="3" id="KW-0812">Transmembrane</keyword>
<dbReference type="InterPro" id="IPR038673">
    <property type="entry name" value="OprB_sf"/>
</dbReference>
<evidence type="ECO:0000256" key="3">
    <source>
        <dbReference type="SAM" id="Phobius"/>
    </source>
</evidence>
<evidence type="ECO:0000256" key="1">
    <source>
        <dbReference type="ARBA" id="ARBA00008769"/>
    </source>
</evidence>
<feature type="transmembrane region" description="Helical" evidence="3">
    <location>
        <begin position="21"/>
        <end position="42"/>
    </location>
</feature>
<organism evidence="4 5">
    <name type="scientific">Aliivibrio sifiae</name>
    <dbReference type="NCBI Taxonomy" id="566293"/>
    <lineage>
        <taxon>Bacteria</taxon>
        <taxon>Pseudomonadati</taxon>
        <taxon>Pseudomonadota</taxon>
        <taxon>Gammaproteobacteria</taxon>
        <taxon>Vibrionales</taxon>
        <taxon>Vibrionaceae</taxon>
        <taxon>Aliivibrio</taxon>
    </lineage>
</organism>
<dbReference type="InterPro" id="IPR052932">
    <property type="entry name" value="OprB_Porin"/>
</dbReference>
<accession>A0ABQ6AHB9</accession>
<evidence type="ECO:0000313" key="4">
    <source>
        <dbReference type="EMBL" id="GLR74107.1"/>
    </source>
</evidence>
<name>A0ABQ6AHB9_9GAMM</name>
<evidence type="ECO:0008006" key="6">
    <source>
        <dbReference type="Google" id="ProtNLM"/>
    </source>
</evidence>
<comment type="similarity">
    <text evidence="1 2">Belongs to the OprB family.</text>
</comment>